<accession>A0A9D1UH87</accession>
<protein>
    <submittedName>
        <fullName evidence="1">(2Fe-2S) ferredoxin domain-containing protein</fullName>
    </submittedName>
</protein>
<dbReference type="EMBL" id="DXGG01000114">
    <property type="protein sequence ID" value="HIW87298.1"/>
    <property type="molecule type" value="Genomic_DNA"/>
</dbReference>
<comment type="caution">
    <text evidence="1">The sequence shown here is derived from an EMBL/GenBank/DDBJ whole genome shotgun (WGS) entry which is preliminary data.</text>
</comment>
<evidence type="ECO:0000313" key="1">
    <source>
        <dbReference type="EMBL" id="HIW87298.1"/>
    </source>
</evidence>
<evidence type="ECO:0000313" key="2">
    <source>
        <dbReference type="Proteomes" id="UP000824267"/>
    </source>
</evidence>
<dbReference type="Proteomes" id="UP000824267">
    <property type="component" value="Unassembled WGS sequence"/>
</dbReference>
<dbReference type="SUPFAM" id="SSF52833">
    <property type="entry name" value="Thioredoxin-like"/>
    <property type="match status" value="1"/>
</dbReference>
<gene>
    <name evidence="1" type="ORF">IAC47_03370</name>
</gene>
<dbReference type="CDD" id="cd02980">
    <property type="entry name" value="TRX_Fd_family"/>
    <property type="match status" value="1"/>
</dbReference>
<reference evidence="1" key="2">
    <citation type="submission" date="2021-04" db="EMBL/GenBank/DDBJ databases">
        <authorList>
            <person name="Gilroy R."/>
        </authorList>
    </citation>
    <scope>NUCLEOTIDE SEQUENCE</scope>
    <source>
        <strain evidence="1">Gambia16-930</strain>
    </source>
</reference>
<sequence>MAQIKSLADLKALKSSIHEKMDTRVKGNKDGLVQVKVAMATCGIAAGAKTIFNYIMEQADKKGLEIVLSQTGCMGYCHAEPTIEVTLPGKEPIVFGHVDKAKADEIMDKYIKNGELVEGIIPVNYNTIDK</sequence>
<dbReference type="Gene3D" id="3.40.30.10">
    <property type="entry name" value="Glutaredoxin"/>
    <property type="match status" value="1"/>
</dbReference>
<dbReference type="InterPro" id="IPR036249">
    <property type="entry name" value="Thioredoxin-like_sf"/>
</dbReference>
<reference evidence="1" key="1">
    <citation type="journal article" date="2021" name="PeerJ">
        <title>Extensive microbial diversity within the chicken gut microbiome revealed by metagenomics and culture.</title>
        <authorList>
            <person name="Gilroy R."/>
            <person name="Ravi A."/>
            <person name="Getino M."/>
            <person name="Pursley I."/>
            <person name="Horton D.L."/>
            <person name="Alikhan N.F."/>
            <person name="Baker D."/>
            <person name="Gharbi K."/>
            <person name="Hall N."/>
            <person name="Watson M."/>
            <person name="Adriaenssens E.M."/>
            <person name="Foster-Nyarko E."/>
            <person name="Jarju S."/>
            <person name="Secka A."/>
            <person name="Antonio M."/>
            <person name="Oren A."/>
            <person name="Chaudhuri R.R."/>
            <person name="La Ragione R."/>
            <person name="Hildebrand F."/>
            <person name="Pallen M.J."/>
        </authorList>
    </citation>
    <scope>NUCLEOTIDE SEQUENCE</scope>
    <source>
        <strain evidence="1">Gambia16-930</strain>
    </source>
</reference>
<proteinExistence type="predicted"/>
<dbReference type="AlphaFoldDB" id="A0A9D1UH87"/>
<organism evidence="1 2">
    <name type="scientific">Candidatus Onthomorpha intestinigallinarum</name>
    <dbReference type="NCBI Taxonomy" id="2840880"/>
    <lineage>
        <taxon>Bacteria</taxon>
        <taxon>Pseudomonadati</taxon>
        <taxon>Bacteroidota</taxon>
        <taxon>Bacteroidia</taxon>
        <taxon>Bacteroidales</taxon>
        <taxon>Candidatus Onthomorpha</taxon>
    </lineage>
</organism>
<name>A0A9D1UH87_9BACT</name>